<organism evidence="2 3">
    <name type="scientific">Cnephaeus nilssonii</name>
    <name type="common">Northern bat</name>
    <name type="synonym">Eptesicus nilssonii</name>
    <dbReference type="NCBI Taxonomy" id="3371016"/>
    <lineage>
        <taxon>Eukaryota</taxon>
        <taxon>Metazoa</taxon>
        <taxon>Chordata</taxon>
        <taxon>Craniata</taxon>
        <taxon>Vertebrata</taxon>
        <taxon>Euteleostomi</taxon>
        <taxon>Mammalia</taxon>
        <taxon>Eutheria</taxon>
        <taxon>Laurasiatheria</taxon>
        <taxon>Chiroptera</taxon>
        <taxon>Yangochiroptera</taxon>
        <taxon>Vespertilionidae</taxon>
        <taxon>Cnephaeus</taxon>
    </lineage>
</organism>
<dbReference type="InterPro" id="IPR020829">
    <property type="entry name" value="GlycerAld_3-P_DH_cat"/>
</dbReference>
<keyword evidence="3" id="KW-1185">Reference proteome</keyword>
<dbReference type="Pfam" id="PF02800">
    <property type="entry name" value="Gp_dh_C"/>
    <property type="match status" value="1"/>
</dbReference>
<reference evidence="2" key="1">
    <citation type="submission" date="2023-06" db="EMBL/GenBank/DDBJ databases">
        <title>Reference genome for the Northern bat (Eptesicus nilssonii), a most northern bat species.</title>
        <authorList>
            <person name="Laine V.N."/>
            <person name="Pulliainen A.T."/>
            <person name="Lilley T.M."/>
        </authorList>
    </citation>
    <scope>NUCLEOTIDE SEQUENCE</scope>
    <source>
        <strain evidence="2">BLF_Eptnil</strain>
        <tissue evidence="2">Kidney</tissue>
    </source>
</reference>
<proteinExistence type="predicted"/>
<name>A0AA40I754_CNENI</name>
<evidence type="ECO:0000259" key="1">
    <source>
        <dbReference type="Pfam" id="PF02800"/>
    </source>
</evidence>
<evidence type="ECO:0000313" key="3">
    <source>
        <dbReference type="Proteomes" id="UP001177744"/>
    </source>
</evidence>
<dbReference type="SUPFAM" id="SSF55347">
    <property type="entry name" value="Glyceraldehyde-3-phosphate dehydrogenase-like, C-terminal domain"/>
    <property type="match status" value="1"/>
</dbReference>
<evidence type="ECO:0000313" key="2">
    <source>
        <dbReference type="EMBL" id="KAK1343737.1"/>
    </source>
</evidence>
<accession>A0AA40I754</accession>
<feature type="domain" description="Glyceraldehyde 3-phosphate dehydrogenase catalytic" evidence="1">
    <location>
        <begin position="50"/>
        <end position="87"/>
    </location>
</feature>
<dbReference type="Proteomes" id="UP001177744">
    <property type="component" value="Unassembled WGS sequence"/>
</dbReference>
<dbReference type="Gene3D" id="3.30.360.10">
    <property type="entry name" value="Dihydrodipicolinate Reductase, domain 2"/>
    <property type="match status" value="1"/>
</dbReference>
<dbReference type="AlphaFoldDB" id="A0AA40I754"/>
<dbReference type="EMBL" id="JAULJE010000004">
    <property type="protein sequence ID" value="KAK1343737.1"/>
    <property type="molecule type" value="Genomic_DNA"/>
</dbReference>
<comment type="caution">
    <text evidence="2">The sequence shown here is derived from an EMBL/GenBank/DDBJ whole genome shotgun (WGS) entry which is preliminary data.</text>
</comment>
<gene>
    <name evidence="2" type="ORF">QTO34_014290</name>
</gene>
<dbReference type="GO" id="GO:0016620">
    <property type="term" value="F:oxidoreductase activity, acting on the aldehyde or oxo group of donors, NAD or NADP as acceptor"/>
    <property type="evidence" value="ECO:0007669"/>
    <property type="project" value="InterPro"/>
</dbReference>
<sequence>MAHLENWHDSMGLLKTLFLHLMKLPTLWARSYLSLLGSSLASLFVSSPPMCYTENQHVSYDFNNDTYSSNFDAEAAIALSDHFVKLIY</sequence>
<protein>
    <recommendedName>
        <fullName evidence="1">Glyceraldehyde 3-phosphate dehydrogenase catalytic domain-containing protein</fullName>
    </recommendedName>
</protein>